<accession>A0ABS7TRI7</accession>
<feature type="transmembrane region" description="Helical" evidence="1">
    <location>
        <begin position="304"/>
        <end position="326"/>
    </location>
</feature>
<name>A0ABS7TRI7_9BACT</name>
<protein>
    <submittedName>
        <fullName evidence="2">Zinc ribbon domain-containing protein</fullName>
    </submittedName>
</protein>
<evidence type="ECO:0000256" key="1">
    <source>
        <dbReference type="SAM" id="Phobius"/>
    </source>
</evidence>
<keyword evidence="1" id="KW-1133">Transmembrane helix</keyword>
<evidence type="ECO:0000313" key="2">
    <source>
        <dbReference type="EMBL" id="MBZ5710747.1"/>
    </source>
</evidence>
<dbReference type="RefSeq" id="WP_224192517.1">
    <property type="nucleotide sequence ID" value="NZ_JAIRAU010000019.1"/>
</dbReference>
<keyword evidence="1" id="KW-0472">Membrane</keyword>
<keyword evidence="1" id="KW-0812">Transmembrane</keyword>
<dbReference type="Proteomes" id="UP001139031">
    <property type="component" value="Unassembled WGS sequence"/>
</dbReference>
<dbReference type="EMBL" id="JAIRAU010000019">
    <property type="protein sequence ID" value="MBZ5710747.1"/>
    <property type="molecule type" value="Genomic_DNA"/>
</dbReference>
<comment type="caution">
    <text evidence="2">The sequence shown here is derived from an EMBL/GenBank/DDBJ whole genome shotgun (WGS) entry which is preliminary data.</text>
</comment>
<reference evidence="2" key="1">
    <citation type="submission" date="2021-08" db="EMBL/GenBank/DDBJ databases">
        <authorList>
            <person name="Stevens D.C."/>
        </authorList>
    </citation>
    <scope>NUCLEOTIDE SEQUENCE</scope>
    <source>
        <strain evidence="2">DSM 53165</strain>
    </source>
</reference>
<evidence type="ECO:0000313" key="3">
    <source>
        <dbReference type="Proteomes" id="UP001139031"/>
    </source>
</evidence>
<proteinExistence type="predicted"/>
<keyword evidence="3" id="KW-1185">Reference proteome</keyword>
<sequence>MPSGEIAATSVRAACSRCESPVEAGDLRCAVCGLPTPGEALVGAATRVEFLRCEGCGAAVSYDVEVRAPKCSFCGSLMHVERPEDPVEEASAYLPFAVDPAAATEGLRRWLGTLGFFRPGDLQSAATIGELRPLWWVGWVFDAEVLISWAADSEVGSRRASWAPHAGQQSLDLRNVLVPASRGLSAAECRAIARGYRIDSGGPPPEARPGVLIERFDVQRSAARRAIVEGLERAALARASTWVPGSRQRNLSVAVLPRRLSSERLAFPAYVLAYRYRDKLYRAVINGQDAAVVTGKAPLSIARIVLVIVGGLAALALIVALIVVLAR</sequence>
<gene>
    <name evidence="2" type="ORF">K7C98_15910</name>
</gene>
<organism evidence="2 3">
    <name type="scientific">Nannocystis pusilla</name>
    <dbReference type="NCBI Taxonomy" id="889268"/>
    <lineage>
        <taxon>Bacteria</taxon>
        <taxon>Pseudomonadati</taxon>
        <taxon>Myxococcota</taxon>
        <taxon>Polyangia</taxon>
        <taxon>Nannocystales</taxon>
        <taxon>Nannocystaceae</taxon>
        <taxon>Nannocystis</taxon>
    </lineage>
</organism>